<evidence type="ECO:0000313" key="2">
    <source>
        <dbReference type="EMBL" id="KIL55772.1"/>
    </source>
</evidence>
<feature type="compositionally biased region" description="Basic and acidic residues" evidence="1">
    <location>
        <begin position="177"/>
        <end position="199"/>
    </location>
</feature>
<reference evidence="2 3" key="1">
    <citation type="submission" date="2014-04" db="EMBL/GenBank/DDBJ databases">
        <title>Evolutionary Origins and Diversification of the Mycorrhizal Mutualists.</title>
        <authorList>
            <consortium name="DOE Joint Genome Institute"/>
            <consortium name="Mycorrhizal Genomics Consortium"/>
            <person name="Kohler A."/>
            <person name="Kuo A."/>
            <person name="Nagy L.G."/>
            <person name="Floudas D."/>
            <person name="Copeland A."/>
            <person name="Barry K.W."/>
            <person name="Cichocki N."/>
            <person name="Veneault-Fourrey C."/>
            <person name="LaButti K."/>
            <person name="Lindquist E.A."/>
            <person name="Lipzen A."/>
            <person name="Lundell T."/>
            <person name="Morin E."/>
            <person name="Murat C."/>
            <person name="Riley R."/>
            <person name="Ohm R."/>
            <person name="Sun H."/>
            <person name="Tunlid A."/>
            <person name="Henrissat B."/>
            <person name="Grigoriev I.V."/>
            <person name="Hibbett D.S."/>
            <person name="Martin F."/>
        </authorList>
    </citation>
    <scope>NUCLEOTIDE SEQUENCE [LARGE SCALE GENOMIC DNA]</scope>
    <source>
        <strain evidence="2 3">Koide BX008</strain>
    </source>
</reference>
<feature type="compositionally biased region" description="Polar residues" evidence="1">
    <location>
        <begin position="155"/>
        <end position="170"/>
    </location>
</feature>
<dbReference type="InParanoid" id="A0A0C2W3S6"/>
<sequence>MSNVLKGKSKADPSQKSGIEPPAIRVEEPPRPPNLPREGSFRHKAKETLQNLFSVSYSLDHVKPAIQSPDHPLQIRPSRSRAASRSPFERGKSQEYLPGLGTAANPNVGDKNRSVEIKSDLGESLKPPDRRMGSVDRASEEVVVETEVQSVNLQKSTLDQIAEQTPQDSTRASKRQVPVERTRGEGLSRKDKGKGRDNQAKGLGGAGRLAAMPGHPRQDYGNFGTPEVDDHEISRHHLPDIGASYEQGITQVSTQDVTSQFQGAHHVAIGGNPHFENYRVKNEHHYHGGTYGASLTASIS</sequence>
<dbReference type="HOGENOM" id="CLU_1133333_0_0_1"/>
<dbReference type="AlphaFoldDB" id="A0A0C2W3S6"/>
<feature type="region of interest" description="Disordered" evidence="1">
    <location>
        <begin position="1"/>
        <end position="45"/>
    </location>
</feature>
<evidence type="ECO:0000256" key="1">
    <source>
        <dbReference type="SAM" id="MobiDB-lite"/>
    </source>
</evidence>
<feature type="region of interest" description="Disordered" evidence="1">
    <location>
        <begin position="63"/>
        <end position="141"/>
    </location>
</feature>
<feature type="compositionally biased region" description="Low complexity" evidence="1">
    <location>
        <begin position="76"/>
        <end position="86"/>
    </location>
</feature>
<protein>
    <submittedName>
        <fullName evidence="2">Uncharacterized protein</fullName>
    </submittedName>
</protein>
<dbReference type="Proteomes" id="UP000054549">
    <property type="component" value="Unassembled WGS sequence"/>
</dbReference>
<gene>
    <name evidence="2" type="ORF">M378DRAFT_17632</name>
</gene>
<organism evidence="2 3">
    <name type="scientific">Amanita muscaria (strain Koide BX008)</name>
    <dbReference type="NCBI Taxonomy" id="946122"/>
    <lineage>
        <taxon>Eukaryota</taxon>
        <taxon>Fungi</taxon>
        <taxon>Dikarya</taxon>
        <taxon>Basidiomycota</taxon>
        <taxon>Agaricomycotina</taxon>
        <taxon>Agaricomycetes</taxon>
        <taxon>Agaricomycetidae</taxon>
        <taxon>Agaricales</taxon>
        <taxon>Pluteineae</taxon>
        <taxon>Amanitaceae</taxon>
        <taxon>Amanita</taxon>
    </lineage>
</organism>
<dbReference type="EMBL" id="KN818474">
    <property type="protein sequence ID" value="KIL55772.1"/>
    <property type="molecule type" value="Genomic_DNA"/>
</dbReference>
<name>A0A0C2W3S6_AMAMK</name>
<evidence type="ECO:0000313" key="3">
    <source>
        <dbReference type="Proteomes" id="UP000054549"/>
    </source>
</evidence>
<proteinExistence type="predicted"/>
<keyword evidence="3" id="KW-1185">Reference proteome</keyword>
<accession>A0A0C2W3S6</accession>
<feature type="compositionally biased region" description="Basic and acidic residues" evidence="1">
    <location>
        <begin position="110"/>
        <end position="140"/>
    </location>
</feature>
<feature type="region of interest" description="Disordered" evidence="1">
    <location>
        <begin position="155"/>
        <end position="215"/>
    </location>
</feature>